<feature type="transmembrane region" description="Helical" evidence="1">
    <location>
        <begin position="7"/>
        <end position="27"/>
    </location>
</feature>
<feature type="transmembrane region" description="Helical" evidence="1">
    <location>
        <begin position="39"/>
        <end position="56"/>
    </location>
</feature>
<keyword evidence="1" id="KW-0812">Transmembrane</keyword>
<gene>
    <name evidence="2" type="ORF">N0B16_04800</name>
</gene>
<sequence length="192" mass="22410">MTKSPVTLGIILFGVTMLIFFIVYYFFSGITYFETSLKVNAFVLPVLYALTAFWSVKSYWNHHRMSFKDAFKRAFVPMFTGGFLSVISIFSFLNFVDTDAKKLLNYQYVERQRAELDSEYSKAKKMLKAQEDIDDLDKKYKERVQSFAPERIKGKDMLTASHFSGYFAAILIFYLVLSLFFGAFFRTRTSQQ</sequence>
<evidence type="ECO:0000313" key="2">
    <source>
        <dbReference type="EMBL" id="MCU7613750.1"/>
    </source>
</evidence>
<dbReference type="InterPro" id="IPR025250">
    <property type="entry name" value="DUF4199"/>
</dbReference>
<protein>
    <submittedName>
        <fullName evidence="2">DUF4199 domain-containing protein</fullName>
    </submittedName>
</protein>
<organism evidence="2 3">
    <name type="scientific">Chryseobacterium gilvum</name>
    <dbReference type="NCBI Taxonomy" id="2976534"/>
    <lineage>
        <taxon>Bacteria</taxon>
        <taxon>Pseudomonadati</taxon>
        <taxon>Bacteroidota</taxon>
        <taxon>Flavobacteriia</taxon>
        <taxon>Flavobacteriales</taxon>
        <taxon>Weeksellaceae</taxon>
        <taxon>Chryseobacterium group</taxon>
        <taxon>Chryseobacterium</taxon>
    </lineage>
</organism>
<dbReference type="RefSeq" id="WP_262989592.1">
    <property type="nucleotide sequence ID" value="NZ_JAOTEN010000001.1"/>
</dbReference>
<proteinExistence type="predicted"/>
<feature type="transmembrane region" description="Helical" evidence="1">
    <location>
        <begin position="163"/>
        <end position="185"/>
    </location>
</feature>
<keyword evidence="3" id="KW-1185">Reference proteome</keyword>
<reference evidence="3" key="1">
    <citation type="submission" date="2023-07" db="EMBL/GenBank/DDBJ databases">
        <title>Chryseobacterium sp. GMJ5 Genome sequencing and assembly.</title>
        <authorList>
            <person name="Jung Y."/>
        </authorList>
    </citation>
    <scope>NUCLEOTIDE SEQUENCE [LARGE SCALE GENOMIC DNA]</scope>
    <source>
        <strain evidence="3">GMJ5</strain>
    </source>
</reference>
<name>A0ABT2VUR8_9FLAO</name>
<feature type="transmembrane region" description="Helical" evidence="1">
    <location>
        <begin position="76"/>
        <end position="96"/>
    </location>
</feature>
<evidence type="ECO:0000313" key="3">
    <source>
        <dbReference type="Proteomes" id="UP001208114"/>
    </source>
</evidence>
<dbReference type="Proteomes" id="UP001208114">
    <property type="component" value="Unassembled WGS sequence"/>
</dbReference>
<comment type="caution">
    <text evidence="2">The sequence shown here is derived from an EMBL/GenBank/DDBJ whole genome shotgun (WGS) entry which is preliminary data.</text>
</comment>
<dbReference type="EMBL" id="JAOTEN010000001">
    <property type="protein sequence ID" value="MCU7613750.1"/>
    <property type="molecule type" value="Genomic_DNA"/>
</dbReference>
<accession>A0ABT2VUR8</accession>
<keyword evidence="1" id="KW-1133">Transmembrane helix</keyword>
<keyword evidence="1" id="KW-0472">Membrane</keyword>
<evidence type="ECO:0000256" key="1">
    <source>
        <dbReference type="SAM" id="Phobius"/>
    </source>
</evidence>
<dbReference type="Pfam" id="PF13858">
    <property type="entry name" value="DUF4199"/>
    <property type="match status" value="1"/>
</dbReference>